<sequence length="176" mass="20331">MSESFTSTKLEQLHAFIGKHFIYTYENGWQYEMYLKDERTIDYRIHSGMVGGRWVKDQLAHIVRLSDDICKISWDEPTGTTVSVAINFAERQLHGTIFFPRWVAIDPYKTVCFQNDHLQSMHEYRDAGPTYPKLVIDEFAQVTFIQDCGALNESVIACAPSELTEDYASRLNITPH</sequence>
<dbReference type="CDD" id="cd14241">
    <property type="entry name" value="PAD"/>
    <property type="match status" value="1"/>
</dbReference>
<reference evidence="1 2" key="1">
    <citation type="journal article" date="2015" name="Stand. Genomic Sci.">
        <title>Genomic Encyclopedia of Bacterial and Archaeal Type Strains, Phase III: the genomes of soil and plant-associated and newly described type strains.</title>
        <authorList>
            <person name="Whitman W.B."/>
            <person name="Woyke T."/>
            <person name="Klenk H.P."/>
            <person name="Zhou Y."/>
            <person name="Lilburn T.G."/>
            <person name="Beck B.J."/>
            <person name="De Vos P."/>
            <person name="Vandamme P."/>
            <person name="Eisen J.A."/>
            <person name="Garrity G."/>
            <person name="Hugenholtz P."/>
            <person name="Kyrpides N.C."/>
        </authorList>
    </citation>
    <scope>NUCLEOTIDE SEQUENCE [LARGE SCALE GENOMIC DNA]</scope>
    <source>
        <strain evidence="1 2">CGMCC 1.6858</strain>
    </source>
</reference>
<dbReference type="EMBL" id="VLKY01000040">
    <property type="protein sequence ID" value="TWI45201.1"/>
    <property type="molecule type" value="Genomic_DNA"/>
</dbReference>
<dbReference type="GO" id="GO:0016831">
    <property type="term" value="F:carboxy-lyase activity"/>
    <property type="evidence" value="ECO:0007669"/>
    <property type="project" value="InterPro"/>
</dbReference>
<dbReference type="AlphaFoldDB" id="A0A562PL55"/>
<protein>
    <submittedName>
        <fullName evidence="1">Phenolic acid decarboxylase</fullName>
    </submittedName>
</protein>
<dbReference type="SUPFAM" id="SSF50814">
    <property type="entry name" value="Lipocalins"/>
    <property type="match status" value="1"/>
</dbReference>
<dbReference type="PANTHER" id="PTHR40087">
    <property type="entry name" value="PHENOLIC ACID DECARBOXYLASE PADC"/>
    <property type="match status" value="1"/>
</dbReference>
<dbReference type="Gene3D" id="2.40.128.20">
    <property type="match status" value="1"/>
</dbReference>
<comment type="caution">
    <text evidence="1">The sequence shown here is derived from an EMBL/GenBank/DDBJ whole genome shotgun (WGS) entry which is preliminary data.</text>
</comment>
<organism evidence="1 2">
    <name type="scientific">Pseudomonas duriflava</name>
    <dbReference type="NCBI Taxonomy" id="459528"/>
    <lineage>
        <taxon>Bacteria</taxon>
        <taxon>Pseudomonadati</taxon>
        <taxon>Pseudomonadota</taxon>
        <taxon>Gammaproteobacteria</taxon>
        <taxon>Pseudomonadales</taxon>
        <taxon>Pseudomonadaceae</taxon>
        <taxon>Pseudomonas</taxon>
    </lineage>
</organism>
<evidence type="ECO:0000313" key="2">
    <source>
        <dbReference type="Proteomes" id="UP000316905"/>
    </source>
</evidence>
<dbReference type="Pfam" id="PF05870">
    <property type="entry name" value="PA_decarbox"/>
    <property type="match status" value="1"/>
</dbReference>
<dbReference type="InterPro" id="IPR008729">
    <property type="entry name" value="PA_de_COase"/>
</dbReference>
<evidence type="ECO:0000313" key="1">
    <source>
        <dbReference type="EMBL" id="TWI45201.1"/>
    </source>
</evidence>
<dbReference type="OrthoDB" id="1623004at2"/>
<accession>A0A562PL55</accession>
<name>A0A562PL55_9PSED</name>
<proteinExistence type="predicted"/>
<dbReference type="PANTHER" id="PTHR40087:SF1">
    <property type="entry name" value="PHENOLIC ACID DECARBOXYLASE PADC"/>
    <property type="match status" value="1"/>
</dbReference>
<dbReference type="InterPro" id="IPR012674">
    <property type="entry name" value="Calycin"/>
</dbReference>
<dbReference type="RefSeq" id="WP_145146063.1">
    <property type="nucleotide sequence ID" value="NZ_VLKY01000040.1"/>
</dbReference>
<gene>
    <name evidence="1" type="ORF">IQ22_04650</name>
</gene>
<keyword evidence="2" id="KW-1185">Reference proteome</keyword>
<dbReference type="Proteomes" id="UP000316905">
    <property type="component" value="Unassembled WGS sequence"/>
</dbReference>